<keyword evidence="4" id="KW-1185">Reference proteome</keyword>
<dbReference type="HOGENOM" id="CLU_945504_0_0_11"/>
<feature type="region of interest" description="Disordered" evidence="1">
    <location>
        <begin position="1"/>
        <end position="84"/>
    </location>
</feature>
<keyword evidence="2" id="KW-0472">Membrane</keyword>
<feature type="compositionally biased region" description="Low complexity" evidence="1">
    <location>
        <begin position="29"/>
        <end position="55"/>
    </location>
</feature>
<feature type="transmembrane region" description="Helical" evidence="2">
    <location>
        <begin position="90"/>
        <end position="114"/>
    </location>
</feature>
<dbReference type="STRING" id="1249481.D641_0106585"/>
<proteinExistence type="predicted"/>
<dbReference type="AlphaFoldDB" id="A0A022KVK6"/>
<feature type="compositionally biased region" description="Polar residues" evidence="1">
    <location>
        <begin position="1"/>
        <end position="12"/>
    </location>
</feature>
<dbReference type="RefSeq" id="WP_017823020.1">
    <property type="nucleotide sequence ID" value="NZ_AORC01000006.1"/>
</dbReference>
<keyword evidence="2" id="KW-0812">Transmembrane</keyword>
<name>A0A022KVK6_9MICO</name>
<evidence type="ECO:0008006" key="5">
    <source>
        <dbReference type="Google" id="ProtNLM"/>
    </source>
</evidence>
<evidence type="ECO:0000313" key="4">
    <source>
        <dbReference type="Proteomes" id="UP000019754"/>
    </source>
</evidence>
<dbReference type="Proteomes" id="UP000019754">
    <property type="component" value="Unassembled WGS sequence"/>
</dbReference>
<accession>A0A022KVK6</accession>
<evidence type="ECO:0000256" key="1">
    <source>
        <dbReference type="SAM" id="MobiDB-lite"/>
    </source>
</evidence>
<comment type="caution">
    <text evidence="3">The sequence shown here is derived from an EMBL/GenBank/DDBJ whole genome shotgun (WGS) entry which is preliminary data.</text>
</comment>
<evidence type="ECO:0000256" key="2">
    <source>
        <dbReference type="SAM" id="Phobius"/>
    </source>
</evidence>
<keyword evidence="2" id="KW-1133">Transmembrane helix</keyword>
<organism evidence="3 4">
    <name type="scientific">Brachybacterium muris UCD-AY4</name>
    <dbReference type="NCBI Taxonomy" id="1249481"/>
    <lineage>
        <taxon>Bacteria</taxon>
        <taxon>Bacillati</taxon>
        <taxon>Actinomycetota</taxon>
        <taxon>Actinomycetes</taxon>
        <taxon>Micrococcales</taxon>
        <taxon>Dermabacteraceae</taxon>
        <taxon>Brachybacterium</taxon>
    </lineage>
</organism>
<dbReference type="OrthoDB" id="4791315at2"/>
<evidence type="ECO:0000313" key="3">
    <source>
        <dbReference type="EMBL" id="EYT50037.1"/>
    </source>
</evidence>
<gene>
    <name evidence="3" type="ORF">D641_0106585</name>
</gene>
<protein>
    <recommendedName>
        <fullName evidence="5">DUF4352 domain-containing protein</fullName>
    </recommendedName>
</protein>
<reference evidence="3 4" key="1">
    <citation type="journal article" date="2013" name="Genome Announc.">
        <title>Draft genome sequence of an Actinobacterium, Brachybacterium muris strain UCD-AY4.</title>
        <authorList>
            <person name="Lo J.R."/>
            <person name="Lang J.M."/>
            <person name="Darling A.E."/>
            <person name="Eisen J.A."/>
            <person name="Coil D.A."/>
        </authorList>
    </citation>
    <scope>NUCLEOTIDE SEQUENCE [LARGE SCALE GENOMIC DNA]</scope>
    <source>
        <strain evidence="3 4">UCD-AY4</strain>
    </source>
</reference>
<dbReference type="EMBL" id="AORC01000006">
    <property type="protein sequence ID" value="EYT50037.1"/>
    <property type="molecule type" value="Genomic_DNA"/>
</dbReference>
<sequence length="294" mass="29870">MATTPSTSSTYDWDTEPDPTAGGTGPGPAAGNADLAPAVAAPAASATWAHPSPSAGGHSPEPPGEIDGLDATHPAGGARPWTTPKTSKGFPAWAVVAIVAVVLLALLAGLGLLVSAVRSFIADDTVWVEVDDGPAFTDGVVLDASGNQVTDGTGMFGQPATVGEHTFTWPTLDGGTVSVRATAIDPDATVPLAGGVDVLQPGYQLVVMTLDVTYEGDSSVRINEEVWARGETDLMTYPEVAGLVPNPLSEGAALADGQTLTVAVAVVVPEGDLDTLQFSVETPEGMPLYYAVPR</sequence>